<dbReference type="SUPFAM" id="SSF103506">
    <property type="entry name" value="Mitochondrial carrier"/>
    <property type="match status" value="1"/>
</dbReference>
<keyword evidence="9 10" id="KW-0472">Membrane</keyword>
<proteinExistence type="inferred from homology"/>
<evidence type="ECO:0000256" key="11">
    <source>
        <dbReference type="RuleBase" id="RU000488"/>
    </source>
</evidence>
<evidence type="ECO:0000256" key="1">
    <source>
        <dbReference type="ARBA" id="ARBA00004448"/>
    </source>
</evidence>
<evidence type="ECO:0000313" key="13">
    <source>
        <dbReference type="Proteomes" id="UP001378592"/>
    </source>
</evidence>
<dbReference type="InterPro" id="IPR023395">
    <property type="entry name" value="MCP_dom_sf"/>
</dbReference>
<evidence type="ECO:0000256" key="8">
    <source>
        <dbReference type="ARBA" id="ARBA00023128"/>
    </source>
</evidence>
<evidence type="ECO:0000256" key="2">
    <source>
        <dbReference type="ARBA" id="ARBA00006375"/>
    </source>
</evidence>
<dbReference type="FunFam" id="1.50.40.10:FF:000039">
    <property type="entry name" value="Solute carrier family 25 member 35"/>
    <property type="match status" value="1"/>
</dbReference>
<keyword evidence="6" id="KW-0999">Mitochondrion inner membrane</keyword>
<dbReference type="EMBL" id="JAZDUA010000133">
    <property type="protein sequence ID" value="KAK7866891.1"/>
    <property type="molecule type" value="Genomic_DNA"/>
</dbReference>
<evidence type="ECO:0000256" key="7">
    <source>
        <dbReference type="ARBA" id="ARBA00022989"/>
    </source>
</evidence>
<evidence type="ECO:0000313" key="12">
    <source>
        <dbReference type="EMBL" id="KAK7866891.1"/>
    </source>
</evidence>
<evidence type="ECO:0000256" key="5">
    <source>
        <dbReference type="ARBA" id="ARBA00022737"/>
    </source>
</evidence>
<protein>
    <recommendedName>
        <fullName evidence="14">Solute carrier family 25 member 35</fullName>
    </recommendedName>
</protein>
<dbReference type="InterPro" id="IPR051508">
    <property type="entry name" value="Mito_Carrier_Antiporter"/>
</dbReference>
<comment type="caution">
    <text evidence="12">The sequence shown here is derived from an EMBL/GenBank/DDBJ whole genome shotgun (WGS) entry which is preliminary data.</text>
</comment>
<evidence type="ECO:0000256" key="10">
    <source>
        <dbReference type="PROSITE-ProRule" id="PRU00282"/>
    </source>
</evidence>
<dbReference type="Gene3D" id="1.50.40.10">
    <property type="entry name" value="Mitochondrial carrier domain"/>
    <property type="match status" value="1"/>
</dbReference>
<keyword evidence="7" id="KW-1133">Transmembrane helix</keyword>
<dbReference type="PROSITE" id="PS50920">
    <property type="entry name" value="SOLCAR"/>
    <property type="match status" value="3"/>
</dbReference>
<feature type="repeat" description="Solcar" evidence="10">
    <location>
        <begin position="100"/>
        <end position="193"/>
    </location>
</feature>
<keyword evidence="3 11" id="KW-0813">Transport</keyword>
<dbReference type="PANTHER" id="PTHR45928:SF1">
    <property type="entry name" value="RE38146P"/>
    <property type="match status" value="1"/>
</dbReference>
<keyword evidence="4 10" id="KW-0812">Transmembrane</keyword>
<gene>
    <name evidence="12" type="ORF">R5R35_001634</name>
</gene>
<dbReference type="Pfam" id="PF00153">
    <property type="entry name" value="Mito_carr"/>
    <property type="match status" value="3"/>
</dbReference>
<comment type="subcellular location">
    <subcellularLocation>
        <location evidence="1">Mitochondrion inner membrane</location>
        <topology evidence="1">Multi-pass membrane protein</topology>
    </subcellularLocation>
</comment>
<dbReference type="GO" id="GO:0005743">
    <property type="term" value="C:mitochondrial inner membrane"/>
    <property type="evidence" value="ECO:0007669"/>
    <property type="project" value="UniProtKB-SubCell"/>
</dbReference>
<keyword evidence="5" id="KW-0677">Repeat</keyword>
<reference evidence="12 13" key="1">
    <citation type="submission" date="2024-03" db="EMBL/GenBank/DDBJ databases">
        <title>The genome assembly and annotation of the cricket Gryllus longicercus Weissman &amp; Gray.</title>
        <authorList>
            <person name="Szrajer S."/>
            <person name="Gray D."/>
            <person name="Ylla G."/>
        </authorList>
    </citation>
    <scope>NUCLEOTIDE SEQUENCE [LARGE SCALE GENOMIC DNA]</scope>
    <source>
        <strain evidence="12">DAG 2021-001</strain>
        <tissue evidence="12">Whole body minus gut</tissue>
    </source>
</reference>
<feature type="repeat" description="Solcar" evidence="10">
    <location>
        <begin position="1"/>
        <end position="90"/>
    </location>
</feature>
<accession>A0AAN9VQ95</accession>
<evidence type="ECO:0008006" key="14">
    <source>
        <dbReference type="Google" id="ProtNLM"/>
    </source>
</evidence>
<keyword evidence="8" id="KW-0496">Mitochondrion</keyword>
<feature type="repeat" description="Solcar" evidence="10">
    <location>
        <begin position="204"/>
        <end position="295"/>
    </location>
</feature>
<dbReference type="Proteomes" id="UP001378592">
    <property type="component" value="Unassembled WGS sequence"/>
</dbReference>
<evidence type="ECO:0000256" key="4">
    <source>
        <dbReference type="ARBA" id="ARBA00022692"/>
    </source>
</evidence>
<keyword evidence="13" id="KW-1185">Reference proteome</keyword>
<name>A0AAN9VQ95_9ORTH</name>
<dbReference type="InterPro" id="IPR018108">
    <property type="entry name" value="MCP_transmembrane"/>
</dbReference>
<sequence>MEFLIGGAAAIGAGIFTNPLEVVKTRFQLQGELQARGLYAVHYKNFFHAFYAVAKADGILALQKGLVPALWYQLFLNGVRLGTYQFAEKRNWTFNKDGSTSAVKCVIVGAVAGCAGAFSGSPFYLVKTHLQAQAASEVAVGHQHGHSSMTKGLVTIFKQHGITGLYRGVMGAMPRAAIGSATQLVTFESSKEYLAREYQVFQEYRLFNTFVASMIGGIVIAICMTPFDVVMTRLYNQGVDSKGRGLLYNGVPDCFVKIWKNEGLHGFYKGFVPSYARLGPHTVLCYVFWDALKKLESDYLNRKTTDIVHS</sequence>
<comment type="similarity">
    <text evidence="2 11">Belongs to the mitochondrial carrier (TC 2.A.29) family.</text>
</comment>
<evidence type="ECO:0000256" key="3">
    <source>
        <dbReference type="ARBA" id="ARBA00022448"/>
    </source>
</evidence>
<organism evidence="12 13">
    <name type="scientific">Gryllus longicercus</name>
    <dbReference type="NCBI Taxonomy" id="2509291"/>
    <lineage>
        <taxon>Eukaryota</taxon>
        <taxon>Metazoa</taxon>
        <taxon>Ecdysozoa</taxon>
        <taxon>Arthropoda</taxon>
        <taxon>Hexapoda</taxon>
        <taxon>Insecta</taxon>
        <taxon>Pterygota</taxon>
        <taxon>Neoptera</taxon>
        <taxon>Polyneoptera</taxon>
        <taxon>Orthoptera</taxon>
        <taxon>Ensifera</taxon>
        <taxon>Gryllidea</taxon>
        <taxon>Grylloidea</taxon>
        <taxon>Gryllidae</taxon>
        <taxon>Gryllinae</taxon>
        <taxon>Gryllus</taxon>
    </lineage>
</organism>
<evidence type="ECO:0000256" key="6">
    <source>
        <dbReference type="ARBA" id="ARBA00022792"/>
    </source>
</evidence>
<evidence type="ECO:0000256" key="9">
    <source>
        <dbReference type="ARBA" id="ARBA00023136"/>
    </source>
</evidence>
<dbReference type="AlphaFoldDB" id="A0AAN9VQ95"/>
<dbReference type="PANTHER" id="PTHR45928">
    <property type="entry name" value="RE38146P"/>
    <property type="match status" value="1"/>
</dbReference>